<dbReference type="Pfam" id="PF08031">
    <property type="entry name" value="BBE"/>
    <property type="match status" value="1"/>
</dbReference>
<dbReference type="InterPro" id="IPR050416">
    <property type="entry name" value="FAD-linked_Oxidoreductase"/>
</dbReference>
<name>A0A3E2HAU0_SCYLI</name>
<evidence type="ECO:0000256" key="3">
    <source>
        <dbReference type="ARBA" id="ARBA00022827"/>
    </source>
</evidence>
<organism evidence="6 7">
    <name type="scientific">Scytalidium lignicola</name>
    <name type="common">Hyphomycete</name>
    <dbReference type="NCBI Taxonomy" id="5539"/>
    <lineage>
        <taxon>Eukaryota</taxon>
        <taxon>Fungi</taxon>
        <taxon>Dikarya</taxon>
        <taxon>Ascomycota</taxon>
        <taxon>Pezizomycotina</taxon>
        <taxon>Leotiomycetes</taxon>
        <taxon>Leotiomycetes incertae sedis</taxon>
        <taxon>Scytalidium</taxon>
    </lineage>
</organism>
<dbReference type="PROSITE" id="PS51387">
    <property type="entry name" value="FAD_PCMH"/>
    <property type="match status" value="1"/>
</dbReference>
<dbReference type="EMBL" id="NCSJ02000098">
    <property type="protein sequence ID" value="RFU30534.1"/>
    <property type="molecule type" value="Genomic_DNA"/>
</dbReference>
<keyword evidence="2" id="KW-0285">Flavoprotein</keyword>
<evidence type="ECO:0000256" key="4">
    <source>
        <dbReference type="ARBA" id="ARBA00023002"/>
    </source>
</evidence>
<dbReference type="Pfam" id="PF01565">
    <property type="entry name" value="FAD_binding_4"/>
    <property type="match status" value="1"/>
</dbReference>
<evidence type="ECO:0000313" key="7">
    <source>
        <dbReference type="Proteomes" id="UP000258309"/>
    </source>
</evidence>
<keyword evidence="4" id="KW-0560">Oxidoreductase</keyword>
<dbReference type="SUPFAM" id="SSF56176">
    <property type="entry name" value="FAD-binding/transporter-associated domain-like"/>
    <property type="match status" value="1"/>
</dbReference>
<dbReference type="InterPro" id="IPR016166">
    <property type="entry name" value="FAD-bd_PCMH"/>
</dbReference>
<dbReference type="OrthoDB" id="2151789at2759"/>
<proteinExistence type="inferred from homology"/>
<dbReference type="InterPro" id="IPR036318">
    <property type="entry name" value="FAD-bd_PCMH-like_sf"/>
</dbReference>
<comment type="caution">
    <text evidence="6">The sequence shown here is derived from an EMBL/GenBank/DDBJ whole genome shotgun (WGS) entry which is preliminary data.</text>
</comment>
<dbReference type="Gene3D" id="3.30.465.10">
    <property type="match status" value="1"/>
</dbReference>
<evidence type="ECO:0000313" key="6">
    <source>
        <dbReference type="EMBL" id="RFU30534.1"/>
    </source>
</evidence>
<feature type="non-terminal residue" evidence="6">
    <location>
        <position position="1"/>
    </location>
</feature>
<feature type="domain" description="FAD-binding PCMH-type" evidence="5">
    <location>
        <begin position="26"/>
        <end position="197"/>
    </location>
</feature>
<keyword evidence="3" id="KW-0274">FAD</keyword>
<dbReference type="STRING" id="5539.A0A3E2HAU0"/>
<evidence type="ECO:0000256" key="1">
    <source>
        <dbReference type="ARBA" id="ARBA00005466"/>
    </source>
</evidence>
<accession>A0A3E2HAU0</accession>
<dbReference type="AlphaFoldDB" id="A0A3E2HAU0"/>
<evidence type="ECO:0000259" key="5">
    <source>
        <dbReference type="PROSITE" id="PS51387"/>
    </source>
</evidence>
<dbReference type="PANTHER" id="PTHR42973:SF34">
    <property type="entry name" value="FAD BINDING DOMAIN PROTEIN (AFU_ORTHOLOGUE AFUA_3G02770)"/>
    <property type="match status" value="1"/>
</dbReference>
<dbReference type="PANTHER" id="PTHR42973">
    <property type="entry name" value="BINDING OXIDOREDUCTASE, PUTATIVE (AFU_ORTHOLOGUE AFUA_1G17690)-RELATED"/>
    <property type="match status" value="1"/>
</dbReference>
<comment type="similarity">
    <text evidence="1">Belongs to the oxygen-dependent FAD-linked oxidoreductase family.</text>
</comment>
<feature type="non-terminal residue" evidence="6">
    <location>
        <position position="503"/>
    </location>
</feature>
<dbReference type="GO" id="GO:0071949">
    <property type="term" value="F:FAD binding"/>
    <property type="evidence" value="ECO:0007669"/>
    <property type="project" value="InterPro"/>
</dbReference>
<gene>
    <name evidence="6" type="ORF">B7463_g5842</name>
</gene>
<protein>
    <recommendedName>
        <fullName evidence="5">FAD-binding PCMH-type domain-containing protein</fullName>
    </recommendedName>
</protein>
<dbReference type="InterPro" id="IPR012951">
    <property type="entry name" value="BBE"/>
</dbReference>
<sequence length="503" mass="56344">MQDVLGHYVYHQSSRVNLAYFSVQQQELSPQCVIQPGSAEQVSQVLSIIKEQNCIFAIKSGGHGTVAGASNINGGIVIDLGRLNGIDIADDESTSLIGTGSRWKEVYRRLGERGLVTVGGRVSSVGVGGFTLGGGISFISRRYGWAVDNVRNYEVVLANGTITNANQKTHPDLYFALRGGGNNFGIVTRFDFETYPLGQMWAGSNVFFLSDLEERRSALGLQNWFAWDFQSFAMNGIRLMQRTACLVGFCVHSTHIIDLLTYLTSEEQTDKSAHAFAYFTWLPDQRGYAAGATIAYSEPKVNPPVFQHFNSARKIYSTNRLGNISDFVQEIEDQNPVDHRQLWDTATFKVDAVLISKIWDIFLSEVDPWTHIPGLMMSSNIQLVTKHEISLFSKNGSNSFGIDPEDGPLFFFSVTIAYKDASYDEAMKHVSRNVLSRAIALGKEMGLHHRFIYQNYAAHDRDVFSGYGNENRKRLLQIQQRYDPDEVFQRLQPGHFKLKAKGD</sequence>
<dbReference type="InterPro" id="IPR016169">
    <property type="entry name" value="FAD-bd_PCMH_sub2"/>
</dbReference>
<evidence type="ECO:0000256" key="2">
    <source>
        <dbReference type="ARBA" id="ARBA00022630"/>
    </source>
</evidence>
<keyword evidence="7" id="KW-1185">Reference proteome</keyword>
<dbReference type="OMA" id="FTIWDQK"/>
<dbReference type="Proteomes" id="UP000258309">
    <property type="component" value="Unassembled WGS sequence"/>
</dbReference>
<dbReference type="GO" id="GO:0016491">
    <property type="term" value="F:oxidoreductase activity"/>
    <property type="evidence" value="ECO:0007669"/>
    <property type="project" value="UniProtKB-KW"/>
</dbReference>
<dbReference type="InterPro" id="IPR006094">
    <property type="entry name" value="Oxid_FAD_bind_N"/>
</dbReference>
<reference evidence="6 7" key="1">
    <citation type="submission" date="2018-05" db="EMBL/GenBank/DDBJ databases">
        <title>Draft genome sequence of Scytalidium lignicola DSM 105466, a ubiquitous saprotrophic fungus.</title>
        <authorList>
            <person name="Buettner E."/>
            <person name="Gebauer A.M."/>
            <person name="Hofrichter M."/>
            <person name="Liers C."/>
            <person name="Kellner H."/>
        </authorList>
    </citation>
    <scope>NUCLEOTIDE SEQUENCE [LARGE SCALE GENOMIC DNA]</scope>
    <source>
        <strain evidence="6 7">DSM 105466</strain>
    </source>
</reference>